<sequence>MADLPVSWMYLLFVGGFAICGVQALLRGDAPWTLALGIAVLLSAERAGISPAIVAWGIAGWLFCAAFLLLVLLARIWDIRFLSALSLIVGAALLTVPASARSRLADASLHAPPATAVAFESILRTMVGFR</sequence>
<feature type="transmembrane region" description="Helical" evidence="1">
    <location>
        <begin position="81"/>
        <end position="100"/>
    </location>
</feature>
<feature type="transmembrane region" description="Helical" evidence="1">
    <location>
        <begin position="55"/>
        <end position="74"/>
    </location>
</feature>
<reference evidence="2 3" key="1">
    <citation type="submission" date="2022-12" db="EMBL/GenBank/DDBJ databases">
        <title>Sphingomonas abieness sp. nov., an endophytic bacterium isolated from Abies koreana.</title>
        <authorList>
            <person name="Jiang L."/>
            <person name="Lee J."/>
        </authorList>
    </citation>
    <scope>NUCLEOTIDE SEQUENCE [LARGE SCALE GENOMIC DNA]</scope>
    <source>
        <strain evidence="3">PAMB 00755</strain>
    </source>
</reference>
<evidence type="ECO:0000313" key="2">
    <source>
        <dbReference type="EMBL" id="WBO20869.1"/>
    </source>
</evidence>
<organism evidence="2 3">
    <name type="scientific">Sphingomonas abietis</name>
    <dbReference type="NCBI Taxonomy" id="3012344"/>
    <lineage>
        <taxon>Bacteria</taxon>
        <taxon>Pseudomonadati</taxon>
        <taxon>Pseudomonadota</taxon>
        <taxon>Alphaproteobacteria</taxon>
        <taxon>Sphingomonadales</taxon>
        <taxon>Sphingomonadaceae</taxon>
        <taxon>Sphingomonas</taxon>
    </lineage>
</organism>
<proteinExistence type="predicted"/>
<gene>
    <name evidence="2" type="ORF">PBT88_11665</name>
</gene>
<dbReference type="Proteomes" id="UP001210865">
    <property type="component" value="Chromosome"/>
</dbReference>
<dbReference type="RefSeq" id="WP_270075519.1">
    <property type="nucleotide sequence ID" value="NZ_CP115174.1"/>
</dbReference>
<keyword evidence="1" id="KW-0472">Membrane</keyword>
<feature type="transmembrane region" description="Helical" evidence="1">
    <location>
        <begin position="6"/>
        <end position="25"/>
    </location>
</feature>
<evidence type="ECO:0000313" key="3">
    <source>
        <dbReference type="Proteomes" id="UP001210865"/>
    </source>
</evidence>
<keyword evidence="1" id="KW-1133">Transmembrane helix</keyword>
<keyword evidence="3" id="KW-1185">Reference proteome</keyword>
<accession>A0ABY7NHA2</accession>
<protein>
    <submittedName>
        <fullName evidence="2">Uncharacterized protein</fullName>
    </submittedName>
</protein>
<dbReference type="EMBL" id="CP115174">
    <property type="protein sequence ID" value="WBO20869.1"/>
    <property type="molecule type" value="Genomic_DNA"/>
</dbReference>
<name>A0ABY7NHA2_9SPHN</name>
<evidence type="ECO:0000256" key="1">
    <source>
        <dbReference type="SAM" id="Phobius"/>
    </source>
</evidence>
<keyword evidence="1" id="KW-0812">Transmembrane</keyword>